<dbReference type="SMART" id="SM01207">
    <property type="entry name" value="G3P_acyltransf"/>
    <property type="match status" value="1"/>
</dbReference>
<dbReference type="GO" id="GO:0008654">
    <property type="term" value="P:phospholipid biosynthetic process"/>
    <property type="evidence" value="ECO:0007669"/>
    <property type="project" value="UniProtKB-UniRule"/>
</dbReference>
<proteinExistence type="inferred from homology"/>
<evidence type="ECO:0000256" key="4">
    <source>
        <dbReference type="ARBA" id="ARBA00022692"/>
    </source>
</evidence>
<dbReference type="PANTHER" id="PTHR30309">
    <property type="entry name" value="INNER MEMBRANE PROTEIN YGIH"/>
    <property type="match status" value="1"/>
</dbReference>
<sequence>MDNLPFFSYEFFAKITAIILGYMIGSIPFGLLLTRICGFNDIRSIGSGNIGATNVLRTGNKKLAFITLLFDSIKATATIIVVSMLFNDKVGALAGLATFLGHIFPVYLKFKGGKGVSTYIGVLIALKPEMVIFFAIIWILFALITRYSSIASLFATLIIALVLWIIHPGINVPIIFTFMTTIVVWKHIENIKRLISGSETEIIFKKYSKKVFKK</sequence>
<comment type="function">
    <text evidence="10">Catalyzes the transfer of an acyl group from acyl-phosphate (acyl-PO(4)) to glycerol-3-phosphate (G3P) to form lysophosphatidic acid (LPA). This enzyme utilizes acyl-phosphate as fatty acyl donor, but not acyl-CoA or acyl-ACP.</text>
</comment>
<evidence type="ECO:0000256" key="10">
    <source>
        <dbReference type="HAMAP-Rule" id="MF_01043"/>
    </source>
</evidence>
<evidence type="ECO:0000256" key="1">
    <source>
        <dbReference type="ARBA" id="ARBA00022475"/>
    </source>
</evidence>
<dbReference type="GO" id="GO:0043772">
    <property type="term" value="F:acyl-phosphate glycerol-3-phosphate acyltransferase activity"/>
    <property type="evidence" value="ECO:0007669"/>
    <property type="project" value="UniProtKB-UniRule"/>
</dbReference>
<name>A0A095BGB8_9HYPH</name>
<dbReference type="UniPathway" id="UPA00085"/>
<keyword evidence="9 10" id="KW-1208">Phospholipid metabolism</keyword>
<evidence type="ECO:0000256" key="5">
    <source>
        <dbReference type="ARBA" id="ARBA00022989"/>
    </source>
</evidence>
<keyword evidence="1 10" id="KW-1003">Cell membrane</keyword>
<keyword evidence="6 10" id="KW-0443">Lipid metabolism</keyword>
<dbReference type="Pfam" id="PF02660">
    <property type="entry name" value="G3P_acyltransf"/>
    <property type="match status" value="1"/>
</dbReference>
<dbReference type="EMBL" id="JMTK01000001">
    <property type="protein sequence ID" value="KJZ82410.1"/>
    <property type="molecule type" value="Genomic_DNA"/>
</dbReference>
<dbReference type="PATRIC" id="fig|556287.8.peg.10"/>
<dbReference type="HAMAP" id="MF_01043">
    <property type="entry name" value="PlsY"/>
    <property type="match status" value="1"/>
</dbReference>
<evidence type="ECO:0000313" key="12">
    <source>
        <dbReference type="Proteomes" id="UP000033731"/>
    </source>
</evidence>
<evidence type="ECO:0000256" key="2">
    <source>
        <dbReference type="ARBA" id="ARBA00022516"/>
    </source>
</evidence>
<comment type="subunit">
    <text evidence="10">Probably interacts with PlsX.</text>
</comment>
<keyword evidence="3 10" id="KW-0808">Transferase</keyword>
<keyword evidence="7 10" id="KW-0472">Membrane</keyword>
<comment type="subcellular location">
    <subcellularLocation>
        <location evidence="10">Cell membrane</location>
        <topology evidence="10">Multi-pass membrane protein</topology>
    </subcellularLocation>
</comment>
<organism evidence="11 12">
    <name type="scientific">Candidatus Liberibacter solanacearum</name>
    <dbReference type="NCBI Taxonomy" id="556287"/>
    <lineage>
        <taxon>Bacteria</taxon>
        <taxon>Pseudomonadati</taxon>
        <taxon>Pseudomonadota</taxon>
        <taxon>Alphaproteobacteria</taxon>
        <taxon>Hyphomicrobiales</taxon>
        <taxon>Rhizobiaceae</taxon>
        <taxon>Liberibacter</taxon>
    </lineage>
</organism>
<evidence type="ECO:0000256" key="7">
    <source>
        <dbReference type="ARBA" id="ARBA00023136"/>
    </source>
</evidence>
<dbReference type="InterPro" id="IPR003811">
    <property type="entry name" value="G3P_acylTferase_PlsY"/>
</dbReference>
<comment type="catalytic activity">
    <reaction evidence="10">
        <text>an acyl phosphate + sn-glycerol 3-phosphate = a 1-acyl-sn-glycero-3-phosphate + phosphate</text>
        <dbReference type="Rhea" id="RHEA:34075"/>
        <dbReference type="ChEBI" id="CHEBI:43474"/>
        <dbReference type="ChEBI" id="CHEBI:57597"/>
        <dbReference type="ChEBI" id="CHEBI:57970"/>
        <dbReference type="ChEBI" id="CHEBI:59918"/>
        <dbReference type="EC" id="2.3.1.275"/>
    </reaction>
</comment>
<dbReference type="GO" id="GO:0005886">
    <property type="term" value="C:plasma membrane"/>
    <property type="evidence" value="ECO:0007669"/>
    <property type="project" value="UniProtKB-SubCell"/>
</dbReference>
<evidence type="ECO:0000256" key="8">
    <source>
        <dbReference type="ARBA" id="ARBA00023209"/>
    </source>
</evidence>
<feature type="transmembrane region" description="Helical" evidence="10">
    <location>
        <begin position="63"/>
        <end position="86"/>
    </location>
</feature>
<dbReference type="Proteomes" id="UP000033731">
    <property type="component" value="Unassembled WGS sequence"/>
</dbReference>
<feature type="transmembrane region" description="Helical" evidence="10">
    <location>
        <begin position="12"/>
        <end position="33"/>
    </location>
</feature>
<evidence type="ECO:0000256" key="3">
    <source>
        <dbReference type="ARBA" id="ARBA00022679"/>
    </source>
</evidence>
<evidence type="ECO:0000256" key="9">
    <source>
        <dbReference type="ARBA" id="ARBA00023264"/>
    </source>
</evidence>
<keyword evidence="4 10" id="KW-0812">Transmembrane</keyword>
<dbReference type="NCBIfam" id="TIGR00023">
    <property type="entry name" value="glycerol-3-phosphate 1-O-acyltransferase PlsY"/>
    <property type="match status" value="1"/>
</dbReference>
<accession>A0A095BGB8</accession>
<keyword evidence="12" id="KW-1185">Reference proteome</keyword>
<reference evidence="11 12" key="1">
    <citation type="journal article" date="2015" name="Phytopathology">
        <title>Genomes of Candidatus Liberibacter solanacearum haplotype A from New Zealand and the USA suggest significant genome plasticity in the species.</title>
        <authorList>
            <person name="Thompson S.M."/>
            <person name="Johnson C.P."/>
            <person name="Lu A.Y."/>
            <person name="Frampton R.A."/>
            <person name="Sullivan K.L."/>
            <person name="Fiers M.W."/>
            <person name="Crowhurst R.N."/>
            <person name="Pitman A.R."/>
            <person name="Scott I."/>
            <person name="Gudmestad N.C."/>
            <person name="Smith G.R."/>
        </authorList>
    </citation>
    <scope>NUCLEOTIDE SEQUENCE [LARGE SCALE GENOMIC DNA]</scope>
    <source>
        <strain evidence="11 12">LsoNZ1</strain>
    </source>
</reference>
<evidence type="ECO:0000256" key="6">
    <source>
        <dbReference type="ARBA" id="ARBA00023098"/>
    </source>
</evidence>
<comment type="similarity">
    <text evidence="10">Belongs to the PlsY family.</text>
</comment>
<dbReference type="EC" id="2.3.1.275" evidence="10"/>
<keyword evidence="8 10" id="KW-0594">Phospholipid biosynthesis</keyword>
<comment type="caution">
    <text evidence="11">The sequence shown here is derived from an EMBL/GenBank/DDBJ whole genome shotgun (WGS) entry which is preliminary data.</text>
</comment>
<dbReference type="PANTHER" id="PTHR30309:SF0">
    <property type="entry name" value="GLYCEROL-3-PHOSPHATE ACYLTRANSFERASE-RELATED"/>
    <property type="match status" value="1"/>
</dbReference>
<feature type="transmembrane region" description="Helical" evidence="10">
    <location>
        <begin position="92"/>
        <end position="110"/>
    </location>
</feature>
<evidence type="ECO:0000313" key="11">
    <source>
        <dbReference type="EMBL" id="KJZ82410.1"/>
    </source>
</evidence>
<feature type="transmembrane region" description="Helical" evidence="10">
    <location>
        <begin position="131"/>
        <end position="164"/>
    </location>
</feature>
<gene>
    <name evidence="10" type="primary">plsY</name>
    <name evidence="11" type="ORF">DJ66_0010</name>
</gene>
<keyword evidence="5 10" id="KW-1133">Transmembrane helix</keyword>
<protein>
    <recommendedName>
        <fullName evidence="10">Glycerol-3-phosphate acyltransferase</fullName>
    </recommendedName>
    <alternativeName>
        <fullName evidence="10">Acyl-PO4 G3P acyltransferase</fullName>
    </alternativeName>
    <alternativeName>
        <fullName evidence="10">Acyl-phosphate--glycerol-3-phosphate acyltransferase</fullName>
    </alternativeName>
    <alternativeName>
        <fullName evidence="10">G3P acyltransferase</fullName>
        <shortName evidence="10">GPAT</shortName>
        <ecNumber evidence="10">2.3.1.275</ecNumber>
    </alternativeName>
    <alternativeName>
        <fullName evidence="10">Lysophosphatidic acid synthase</fullName>
        <shortName evidence="10">LPA synthase</shortName>
    </alternativeName>
</protein>
<comment type="pathway">
    <text evidence="10">Lipid metabolism; phospholipid metabolism.</text>
</comment>
<keyword evidence="2 10" id="KW-0444">Lipid biosynthesis</keyword>
<dbReference type="RefSeq" id="WP_034441390.1">
    <property type="nucleotide sequence ID" value="NZ_JMTK01000001.1"/>
</dbReference>
<dbReference type="AlphaFoldDB" id="A0A095BGB8"/>
<keyword evidence="11" id="KW-0012">Acyltransferase</keyword>